<evidence type="ECO:0000313" key="6">
    <source>
        <dbReference type="Proteomes" id="UP000234778"/>
    </source>
</evidence>
<dbReference type="PANTHER" id="PTHR22604">
    <property type="entry name" value="OXIDOREDUCTASES"/>
    <property type="match status" value="1"/>
</dbReference>
<organism evidence="5 6">
    <name type="scientific">Actinomyces urogenitalis</name>
    <dbReference type="NCBI Taxonomy" id="103621"/>
    <lineage>
        <taxon>Bacteria</taxon>
        <taxon>Bacillati</taxon>
        <taxon>Actinomycetota</taxon>
        <taxon>Actinomycetes</taxon>
        <taxon>Actinomycetales</taxon>
        <taxon>Actinomycetaceae</taxon>
        <taxon>Actinomyces</taxon>
    </lineage>
</organism>
<accession>A0A2I1KVW4</accession>
<feature type="domain" description="GFO/IDH/MocA-like oxidoreductase" evidence="4">
    <location>
        <begin position="187"/>
        <end position="296"/>
    </location>
</feature>
<keyword evidence="2" id="KW-0560">Oxidoreductase</keyword>
<dbReference type="Pfam" id="PF22725">
    <property type="entry name" value="GFO_IDH_MocA_C3"/>
    <property type="match status" value="1"/>
</dbReference>
<name>A0A2I1KVW4_9ACTO</name>
<feature type="domain" description="Gfo/Idh/MocA-like oxidoreductase N-terminal" evidence="3">
    <location>
        <begin position="51"/>
        <end position="173"/>
    </location>
</feature>
<dbReference type="InterPro" id="IPR000683">
    <property type="entry name" value="Gfo/Idh/MocA-like_OxRdtase_N"/>
</dbReference>
<dbReference type="AlphaFoldDB" id="A0A2I1KVW4"/>
<dbReference type="EMBL" id="PKHA01000001">
    <property type="protein sequence ID" value="PKY99773.1"/>
    <property type="molecule type" value="Genomic_DNA"/>
</dbReference>
<dbReference type="Pfam" id="PF01408">
    <property type="entry name" value="GFO_IDH_MocA"/>
    <property type="match status" value="1"/>
</dbReference>
<comment type="similarity">
    <text evidence="1">Belongs to the Gfo/Idh/MocA family.</text>
</comment>
<proteinExistence type="inferred from homology"/>
<dbReference type="Gene3D" id="3.30.360.10">
    <property type="entry name" value="Dihydrodipicolinate Reductase, domain 2"/>
    <property type="match status" value="1"/>
</dbReference>
<evidence type="ECO:0000256" key="2">
    <source>
        <dbReference type="ARBA" id="ARBA00023002"/>
    </source>
</evidence>
<dbReference type="SUPFAM" id="SSF51735">
    <property type="entry name" value="NAD(P)-binding Rossmann-fold domains"/>
    <property type="match status" value="1"/>
</dbReference>
<dbReference type="Gene3D" id="3.40.50.720">
    <property type="entry name" value="NAD(P)-binding Rossmann-like Domain"/>
    <property type="match status" value="1"/>
</dbReference>
<reference evidence="5 6" key="1">
    <citation type="submission" date="2017-12" db="EMBL/GenBank/DDBJ databases">
        <title>Phylogenetic diversity of female urinary microbiome.</title>
        <authorList>
            <person name="Thomas-White K."/>
            <person name="Wolfe A.J."/>
        </authorList>
    </citation>
    <scope>NUCLEOTIDE SEQUENCE [LARGE SCALE GENOMIC DNA]</scope>
    <source>
        <strain evidence="5 6">UMB0319</strain>
    </source>
</reference>
<comment type="caution">
    <text evidence="5">The sequence shown here is derived from an EMBL/GenBank/DDBJ whole genome shotgun (WGS) entry which is preliminary data.</text>
</comment>
<dbReference type="InterPro" id="IPR050984">
    <property type="entry name" value="Gfo/Idh/MocA_domain"/>
</dbReference>
<dbReference type="InterPro" id="IPR055170">
    <property type="entry name" value="GFO_IDH_MocA-like_dom"/>
</dbReference>
<dbReference type="InterPro" id="IPR036291">
    <property type="entry name" value="NAD(P)-bd_dom_sf"/>
</dbReference>
<evidence type="ECO:0000313" key="5">
    <source>
        <dbReference type="EMBL" id="PKY99773.1"/>
    </source>
</evidence>
<dbReference type="PANTHER" id="PTHR22604:SF105">
    <property type="entry name" value="TRANS-1,2-DIHYDROBENZENE-1,2-DIOL DEHYDROGENASE"/>
    <property type="match status" value="1"/>
</dbReference>
<gene>
    <name evidence="5" type="ORF">CYJ26_02580</name>
</gene>
<evidence type="ECO:0000259" key="4">
    <source>
        <dbReference type="Pfam" id="PF22725"/>
    </source>
</evidence>
<dbReference type="GeneID" id="81709445"/>
<sequence>MARNDAPGTRTTDLLPPLPDLAHELAAEAGAAAGSLDLATLVPDPQDAPVIRWGILGAGGIAGKFATDVPNLSSGVIAAVGSREVSKAQAFIDAHPGTTKGGPARAHGSYEELVADPEVDAIYVATPHMFHAEHALTALRGGKPVLVEKSFTINAPQAREVLDTAQEQGLFAMEAMWTRFLPGQVVLRALASSGALGQIRNVRADHYQVLLHVPRLVRPELAGGALLDLGVYPVSFVHSLLGSPESMRVLGRLSQEGVDLDEVVAMGYPGATAVAGAGMDSVGTNTAQVLGSRARVDLGPWFFAPTTVTLARRGQDGSEVSATWDAAVPGGFQFEAAEAARCIAAGRTQSEIMPWSATMRVMELMDEVRRDLGVVYPGEQPAA</sequence>
<protein>
    <submittedName>
        <fullName evidence="5">Gfo/Idh/MocA family oxidoreductase</fullName>
    </submittedName>
</protein>
<dbReference type="Proteomes" id="UP000234778">
    <property type="component" value="Unassembled WGS sequence"/>
</dbReference>
<dbReference type="GO" id="GO:0000166">
    <property type="term" value="F:nucleotide binding"/>
    <property type="evidence" value="ECO:0007669"/>
    <property type="project" value="InterPro"/>
</dbReference>
<evidence type="ECO:0000259" key="3">
    <source>
        <dbReference type="Pfam" id="PF01408"/>
    </source>
</evidence>
<dbReference type="GO" id="GO:0016491">
    <property type="term" value="F:oxidoreductase activity"/>
    <property type="evidence" value="ECO:0007669"/>
    <property type="project" value="UniProtKB-KW"/>
</dbReference>
<evidence type="ECO:0000256" key="1">
    <source>
        <dbReference type="ARBA" id="ARBA00010928"/>
    </source>
</evidence>
<dbReference type="RefSeq" id="WP_006549374.1">
    <property type="nucleotide sequence ID" value="NZ_JAHAIH010000015.1"/>
</dbReference>
<dbReference type="SUPFAM" id="SSF55347">
    <property type="entry name" value="Glyceraldehyde-3-phosphate dehydrogenase-like, C-terminal domain"/>
    <property type="match status" value="1"/>
</dbReference>